<sequence length="106" mass="11323">MGTQMLVNLTSIASGLVIIVSLIIVGVILQDINSFYYEVLDDMDEFKILANDAWDEIMSVHVSHNSAIAKKESITFLFACALQAINCPPGPTGPPGDVGLPGGNFK</sequence>
<evidence type="ECO:0000313" key="5">
    <source>
        <dbReference type="Proteomes" id="UP000004810"/>
    </source>
</evidence>
<keyword evidence="1" id="KW-0677">Repeat</keyword>
<organism evidence="4 5">
    <name type="scientific">Wuchereria bancrofti</name>
    <dbReference type="NCBI Taxonomy" id="6293"/>
    <lineage>
        <taxon>Eukaryota</taxon>
        <taxon>Metazoa</taxon>
        <taxon>Ecdysozoa</taxon>
        <taxon>Nematoda</taxon>
        <taxon>Chromadorea</taxon>
        <taxon>Rhabditida</taxon>
        <taxon>Spirurina</taxon>
        <taxon>Spiruromorpha</taxon>
        <taxon>Filarioidea</taxon>
        <taxon>Onchocercidae</taxon>
        <taxon>Wuchereria</taxon>
    </lineage>
</organism>
<feature type="transmembrane region" description="Helical" evidence="2">
    <location>
        <begin position="6"/>
        <end position="29"/>
    </location>
</feature>
<comment type="caution">
    <text evidence="4">The sequence shown here is derived from an EMBL/GenBank/DDBJ whole genome shotgun (WGS) entry which is preliminary data.</text>
</comment>
<evidence type="ECO:0000256" key="2">
    <source>
        <dbReference type="SAM" id="Phobius"/>
    </source>
</evidence>
<dbReference type="GO" id="GO:0042302">
    <property type="term" value="F:structural constituent of cuticle"/>
    <property type="evidence" value="ECO:0007669"/>
    <property type="project" value="InterPro"/>
</dbReference>
<proteinExistence type="predicted"/>
<dbReference type="SMART" id="SM01088">
    <property type="entry name" value="Col_cuticle_N"/>
    <property type="match status" value="1"/>
</dbReference>
<evidence type="ECO:0000313" key="4">
    <source>
        <dbReference type="EMBL" id="EJW71465.1"/>
    </source>
</evidence>
<gene>
    <name evidence="4" type="ORF">WUBG_17628</name>
</gene>
<keyword evidence="2" id="KW-0472">Membrane</keyword>
<dbReference type="InterPro" id="IPR002486">
    <property type="entry name" value="Col_cuticle_N"/>
</dbReference>
<reference evidence="5" key="1">
    <citation type="submission" date="2012-08" db="EMBL/GenBank/DDBJ databases">
        <title>The Genome Sequence of Wuchereria bancrofti.</title>
        <authorList>
            <person name="Nutman T.B."/>
            <person name="Fink D.L."/>
            <person name="Russ C."/>
            <person name="Young S."/>
            <person name="Zeng Q."/>
            <person name="Koehrsen M."/>
            <person name="Alvarado L."/>
            <person name="Berlin A."/>
            <person name="Chapman S.B."/>
            <person name="Chen Z."/>
            <person name="Freedman E."/>
            <person name="Gellesch M."/>
            <person name="Goldberg J."/>
            <person name="Griggs A."/>
            <person name="Gujja S."/>
            <person name="Heilman E.R."/>
            <person name="Heiman D."/>
            <person name="Hepburn T."/>
            <person name="Howarth C."/>
            <person name="Jen D."/>
            <person name="Larson L."/>
            <person name="Lewis B."/>
            <person name="Mehta T."/>
            <person name="Park D."/>
            <person name="Pearson M."/>
            <person name="Roberts A."/>
            <person name="Saif S."/>
            <person name="Shea T."/>
            <person name="Shenoy N."/>
            <person name="Sisk P."/>
            <person name="Stolte C."/>
            <person name="Sykes S."/>
            <person name="Walk T."/>
            <person name="White J."/>
            <person name="Yandava C."/>
            <person name="Haas B."/>
            <person name="Henn M.R."/>
            <person name="Nusbaum C."/>
            <person name="Birren B."/>
        </authorList>
    </citation>
    <scope>NUCLEOTIDE SEQUENCE [LARGE SCALE GENOMIC DNA]</scope>
    <source>
        <strain evidence="5">NA</strain>
    </source>
</reference>
<protein>
    <recommendedName>
        <fullName evidence="3">Nematode cuticle collagen N-terminal domain-containing protein</fullName>
    </recommendedName>
</protein>
<dbReference type="Pfam" id="PF01484">
    <property type="entry name" value="Col_cuticle_N"/>
    <property type="match status" value="1"/>
</dbReference>
<feature type="domain" description="Nematode cuticle collagen N-terminal" evidence="3">
    <location>
        <begin position="5"/>
        <end position="57"/>
    </location>
</feature>
<dbReference type="Proteomes" id="UP000004810">
    <property type="component" value="Unassembled WGS sequence"/>
</dbReference>
<accession>J9ABU1</accession>
<dbReference type="EMBL" id="ADBV01018528">
    <property type="protein sequence ID" value="EJW71465.1"/>
    <property type="molecule type" value="Genomic_DNA"/>
</dbReference>
<dbReference type="AlphaFoldDB" id="J9ABU1"/>
<evidence type="ECO:0000256" key="1">
    <source>
        <dbReference type="ARBA" id="ARBA00022737"/>
    </source>
</evidence>
<keyword evidence="2" id="KW-1133">Transmembrane helix</keyword>
<keyword evidence="2" id="KW-0812">Transmembrane</keyword>
<evidence type="ECO:0000259" key="3">
    <source>
        <dbReference type="SMART" id="SM01088"/>
    </source>
</evidence>
<name>J9ABU1_WUCBA</name>